<evidence type="ECO:0000313" key="2">
    <source>
        <dbReference type="EMBL" id="MFC6096601.1"/>
    </source>
</evidence>
<keyword evidence="3" id="KW-1185">Reference proteome</keyword>
<comment type="caution">
    <text evidence="2">The sequence shown here is derived from an EMBL/GenBank/DDBJ whole genome shotgun (WGS) entry which is preliminary data.</text>
</comment>
<dbReference type="RefSeq" id="WP_379791458.1">
    <property type="nucleotide sequence ID" value="NZ_JBHSQB010000007.1"/>
</dbReference>
<reference evidence="3" key="1">
    <citation type="journal article" date="2019" name="Int. J. Syst. Evol. Microbiol.">
        <title>The Global Catalogue of Microorganisms (GCM) 10K type strain sequencing project: providing services to taxonomists for standard genome sequencing and annotation.</title>
        <authorList>
            <consortium name="The Broad Institute Genomics Platform"/>
            <consortium name="The Broad Institute Genome Sequencing Center for Infectious Disease"/>
            <person name="Wu L."/>
            <person name="Ma J."/>
        </authorList>
    </citation>
    <scope>NUCLEOTIDE SEQUENCE [LARGE SCALE GENOMIC DNA]</scope>
    <source>
        <strain evidence="3">CCUG 49679</strain>
    </source>
</reference>
<feature type="compositionally biased region" description="Basic and acidic residues" evidence="1">
    <location>
        <begin position="39"/>
        <end position="66"/>
    </location>
</feature>
<sequence>MSSEKDQDLNDKKWNGQQTEANKDVNEGFSGKNIPDDYDPSKGKLKPETEKDESGEKETVKRARDVDDYDAEAETSGEGIKSQKNPENRDKNSDSDPNRYPSGHPENEKDRGNMDLDDE</sequence>
<dbReference type="Proteomes" id="UP001596287">
    <property type="component" value="Unassembled WGS sequence"/>
</dbReference>
<feature type="region of interest" description="Disordered" evidence="1">
    <location>
        <begin position="1"/>
        <end position="119"/>
    </location>
</feature>
<feature type="compositionally biased region" description="Basic and acidic residues" evidence="1">
    <location>
        <begin position="105"/>
        <end position="119"/>
    </location>
</feature>
<feature type="compositionally biased region" description="Basic and acidic residues" evidence="1">
    <location>
        <begin position="84"/>
        <end position="97"/>
    </location>
</feature>
<dbReference type="EMBL" id="JBHSQB010000007">
    <property type="protein sequence ID" value="MFC6096601.1"/>
    <property type="molecule type" value="Genomic_DNA"/>
</dbReference>
<feature type="compositionally biased region" description="Basic and acidic residues" evidence="1">
    <location>
        <begin position="1"/>
        <end position="14"/>
    </location>
</feature>
<gene>
    <name evidence="2" type="ORF">ACFPVY_08075</name>
</gene>
<organism evidence="2 3">
    <name type="scientific">Flavobacterium qiangtangense</name>
    <dbReference type="NCBI Taxonomy" id="1442595"/>
    <lineage>
        <taxon>Bacteria</taxon>
        <taxon>Pseudomonadati</taxon>
        <taxon>Bacteroidota</taxon>
        <taxon>Flavobacteriia</taxon>
        <taxon>Flavobacteriales</taxon>
        <taxon>Flavobacteriaceae</taxon>
        <taxon>Flavobacterium</taxon>
    </lineage>
</organism>
<accession>A0ABW1PN89</accession>
<name>A0ABW1PN89_9FLAO</name>
<proteinExistence type="predicted"/>
<evidence type="ECO:0000256" key="1">
    <source>
        <dbReference type="SAM" id="MobiDB-lite"/>
    </source>
</evidence>
<protein>
    <submittedName>
        <fullName evidence="2">Uncharacterized protein</fullName>
    </submittedName>
</protein>
<evidence type="ECO:0000313" key="3">
    <source>
        <dbReference type="Proteomes" id="UP001596287"/>
    </source>
</evidence>